<feature type="domain" description="Gamma-glutamylcyclotransferase AIG2-like" evidence="1">
    <location>
        <begin position="5"/>
        <end position="129"/>
    </location>
</feature>
<sequence>MQHYLFVYGTLRQNANHPMHQLLAQYGRFVAMARYQARLYQVDYYPGAVPSNNAADQIVGELYQLLQPDLLLPALDNYEECSPQFAQPHEYRREQQSIMLENGDSVVAWVYVYNRSTDGLTLIQNGDFLAQ</sequence>
<evidence type="ECO:0000313" key="2">
    <source>
        <dbReference type="EMBL" id="SEH58855.1"/>
    </source>
</evidence>
<organism evidence="2 3">
    <name type="scientific">Rheinheimera pacifica</name>
    <dbReference type="NCBI Taxonomy" id="173990"/>
    <lineage>
        <taxon>Bacteria</taxon>
        <taxon>Pseudomonadati</taxon>
        <taxon>Pseudomonadota</taxon>
        <taxon>Gammaproteobacteria</taxon>
        <taxon>Chromatiales</taxon>
        <taxon>Chromatiaceae</taxon>
        <taxon>Rheinheimera</taxon>
    </lineage>
</organism>
<dbReference type="OrthoDB" id="482277at2"/>
<keyword evidence="2" id="KW-0808">Transferase</keyword>
<name>A0A1H6JAN6_9GAMM</name>
<protein>
    <submittedName>
        <fullName evidence="2">Uncharacterized conserved protein YtfP, gamma-glutamylcyclotransferase (GGCT)/AIG2-like family</fullName>
    </submittedName>
</protein>
<dbReference type="CDD" id="cd06661">
    <property type="entry name" value="GGCT_like"/>
    <property type="match status" value="1"/>
</dbReference>
<keyword evidence="3" id="KW-1185">Reference proteome</keyword>
<accession>A0A1H6JAN6</accession>
<dbReference type="EMBL" id="FNXF01000001">
    <property type="protein sequence ID" value="SEH58855.1"/>
    <property type="molecule type" value="Genomic_DNA"/>
</dbReference>
<evidence type="ECO:0000259" key="1">
    <source>
        <dbReference type="Pfam" id="PF06094"/>
    </source>
</evidence>
<dbReference type="InterPro" id="IPR009288">
    <property type="entry name" value="AIG2-like_dom"/>
</dbReference>
<dbReference type="Pfam" id="PF06094">
    <property type="entry name" value="GGACT"/>
    <property type="match status" value="1"/>
</dbReference>
<dbReference type="InterPro" id="IPR036568">
    <property type="entry name" value="GGCT-like_sf"/>
</dbReference>
<evidence type="ECO:0000313" key="3">
    <source>
        <dbReference type="Proteomes" id="UP000199371"/>
    </source>
</evidence>
<reference evidence="3" key="1">
    <citation type="submission" date="2016-10" db="EMBL/GenBank/DDBJ databases">
        <authorList>
            <person name="Varghese N."/>
            <person name="Submissions S."/>
        </authorList>
    </citation>
    <scope>NUCLEOTIDE SEQUENCE [LARGE SCALE GENOMIC DNA]</scope>
    <source>
        <strain evidence="3">DSM 17616</strain>
    </source>
</reference>
<dbReference type="GO" id="GO:0016740">
    <property type="term" value="F:transferase activity"/>
    <property type="evidence" value="ECO:0007669"/>
    <property type="project" value="UniProtKB-KW"/>
</dbReference>
<dbReference type="STRING" id="173990.SAMN05660691_00354"/>
<dbReference type="Gene3D" id="3.10.490.10">
    <property type="entry name" value="Gamma-glutamyl cyclotransferase-like"/>
    <property type="match status" value="1"/>
</dbReference>
<dbReference type="SUPFAM" id="SSF110857">
    <property type="entry name" value="Gamma-glutamyl cyclotransferase-like"/>
    <property type="match status" value="1"/>
</dbReference>
<dbReference type="RefSeq" id="WP_092789536.1">
    <property type="nucleotide sequence ID" value="NZ_FNXF01000001.1"/>
</dbReference>
<dbReference type="InterPro" id="IPR013024">
    <property type="entry name" value="GGCT-like"/>
</dbReference>
<dbReference type="AlphaFoldDB" id="A0A1H6JAN6"/>
<gene>
    <name evidence="2" type="ORF">SAMN05660691_00354</name>
</gene>
<dbReference type="Proteomes" id="UP000199371">
    <property type="component" value="Unassembled WGS sequence"/>
</dbReference>
<proteinExistence type="predicted"/>